<evidence type="ECO:0000256" key="6">
    <source>
        <dbReference type="ARBA" id="ARBA00023157"/>
    </source>
</evidence>
<feature type="disulfide bond" evidence="7">
    <location>
        <begin position="102"/>
        <end position="107"/>
    </location>
</feature>
<evidence type="ECO:0000256" key="7">
    <source>
        <dbReference type="PIRSR" id="PIRSR601461-2"/>
    </source>
</evidence>
<comment type="similarity">
    <text evidence="1">Belongs to the peptidase A1 family.</text>
</comment>
<dbReference type="PROSITE" id="PS51767">
    <property type="entry name" value="PEPTIDASE_A1"/>
    <property type="match status" value="1"/>
</dbReference>
<feature type="domain" description="Peptidase A1" evidence="8">
    <location>
        <begin position="71"/>
        <end position="304"/>
    </location>
</feature>
<protein>
    <recommendedName>
        <fullName evidence="8">Peptidase A1 domain-containing protein</fullName>
    </recommendedName>
</protein>
<dbReference type="Gene3D" id="2.40.70.10">
    <property type="entry name" value="Acid Proteases"/>
    <property type="match status" value="1"/>
</dbReference>
<dbReference type="InterPro" id="IPR034164">
    <property type="entry name" value="Pepsin-like_dom"/>
</dbReference>
<dbReference type="OrthoDB" id="5586718at2759"/>
<evidence type="ECO:0000259" key="8">
    <source>
        <dbReference type="PROSITE" id="PS51767"/>
    </source>
</evidence>
<accession>A0A9W8I4D9</accession>
<comment type="caution">
    <text evidence="9">The sequence shown here is derived from an EMBL/GenBank/DDBJ whole genome shotgun (WGS) entry which is preliminary data.</text>
</comment>
<dbReference type="EMBL" id="JANBUW010000351">
    <property type="protein sequence ID" value="KAJ2847256.1"/>
    <property type="molecule type" value="Genomic_DNA"/>
</dbReference>
<dbReference type="InterPro" id="IPR001461">
    <property type="entry name" value="Aspartic_peptidase_A1"/>
</dbReference>
<sequence length="304" mass="33956">MQLLVQSAMATVRGYTSIPLRRGKIFVRHRVQIRQNMLSKHAHFLDVSHHTFEKRSTPNPQAYNPTTTLFYAGYISLGTPPQRFLVNFDSGSADLWVPSSRCASPICQMHAQFNSTDSTSVRQHHLHRGHAHQESVAIEYGTGMVAIEPSKDSLRWGSLYATNVSFGQATLMTSDFDAHFDGLFGLAFPSLSSPGLEPPFFTLAKKKLLNFNQFSFTLDDHSGRLDIGKLPENTAYSNTVWVKLIKPQFWAVHLDSIEVAVRHIAPKNMIHALEPDVQPLPGRLYATPKNKIKLEAGGIALFDS</sequence>
<keyword evidence="2" id="KW-0645">Protease</keyword>
<gene>
    <name evidence="9" type="ORF">IWW36_003944</name>
</gene>
<evidence type="ECO:0000256" key="3">
    <source>
        <dbReference type="ARBA" id="ARBA00022750"/>
    </source>
</evidence>
<keyword evidence="3" id="KW-0064">Aspartyl protease</keyword>
<evidence type="ECO:0000313" key="10">
    <source>
        <dbReference type="Proteomes" id="UP001139887"/>
    </source>
</evidence>
<dbReference type="CDD" id="cd05471">
    <property type="entry name" value="pepsin_like"/>
    <property type="match status" value="1"/>
</dbReference>
<dbReference type="AlphaFoldDB" id="A0A9W8I4D9"/>
<dbReference type="FunFam" id="2.40.70.10:FF:000008">
    <property type="entry name" value="Cathepsin D"/>
    <property type="match status" value="1"/>
</dbReference>
<dbReference type="InterPro" id="IPR033121">
    <property type="entry name" value="PEPTIDASE_A1"/>
</dbReference>
<organism evidence="9 10">
    <name type="scientific">Coemansia brasiliensis</name>
    <dbReference type="NCBI Taxonomy" id="2650707"/>
    <lineage>
        <taxon>Eukaryota</taxon>
        <taxon>Fungi</taxon>
        <taxon>Fungi incertae sedis</taxon>
        <taxon>Zoopagomycota</taxon>
        <taxon>Kickxellomycotina</taxon>
        <taxon>Kickxellomycetes</taxon>
        <taxon>Kickxellales</taxon>
        <taxon>Kickxellaceae</taxon>
        <taxon>Coemansia</taxon>
    </lineage>
</organism>
<evidence type="ECO:0000256" key="4">
    <source>
        <dbReference type="ARBA" id="ARBA00022801"/>
    </source>
</evidence>
<name>A0A9W8I4D9_9FUNG</name>
<evidence type="ECO:0000256" key="1">
    <source>
        <dbReference type="ARBA" id="ARBA00007447"/>
    </source>
</evidence>
<reference evidence="9" key="1">
    <citation type="submission" date="2022-07" db="EMBL/GenBank/DDBJ databases">
        <title>Phylogenomic reconstructions and comparative analyses of Kickxellomycotina fungi.</title>
        <authorList>
            <person name="Reynolds N.K."/>
            <person name="Stajich J.E."/>
            <person name="Barry K."/>
            <person name="Grigoriev I.V."/>
            <person name="Crous P."/>
            <person name="Smith M.E."/>
        </authorList>
    </citation>
    <scope>NUCLEOTIDE SEQUENCE</scope>
    <source>
        <strain evidence="9">NRRL 1566</strain>
    </source>
</reference>
<keyword evidence="10" id="KW-1185">Reference proteome</keyword>
<keyword evidence="4" id="KW-0378">Hydrolase</keyword>
<dbReference type="Proteomes" id="UP001139887">
    <property type="component" value="Unassembled WGS sequence"/>
</dbReference>
<dbReference type="PANTHER" id="PTHR47966">
    <property type="entry name" value="BETA-SITE APP-CLEAVING ENZYME, ISOFORM A-RELATED"/>
    <property type="match status" value="1"/>
</dbReference>
<feature type="non-terminal residue" evidence="9">
    <location>
        <position position="304"/>
    </location>
</feature>
<evidence type="ECO:0000313" key="9">
    <source>
        <dbReference type="EMBL" id="KAJ2847256.1"/>
    </source>
</evidence>
<dbReference type="Pfam" id="PF00026">
    <property type="entry name" value="Asp"/>
    <property type="match status" value="1"/>
</dbReference>
<keyword evidence="5" id="KW-0865">Zymogen</keyword>
<evidence type="ECO:0000256" key="5">
    <source>
        <dbReference type="ARBA" id="ARBA00023145"/>
    </source>
</evidence>
<evidence type="ECO:0000256" key="2">
    <source>
        <dbReference type="ARBA" id="ARBA00022670"/>
    </source>
</evidence>
<dbReference type="PANTHER" id="PTHR47966:SF51">
    <property type="entry name" value="BETA-SITE APP-CLEAVING ENZYME, ISOFORM A-RELATED"/>
    <property type="match status" value="1"/>
</dbReference>
<dbReference type="GO" id="GO:0006508">
    <property type="term" value="P:proteolysis"/>
    <property type="evidence" value="ECO:0007669"/>
    <property type="project" value="UniProtKB-KW"/>
</dbReference>
<keyword evidence="6 7" id="KW-1015">Disulfide bond</keyword>
<proteinExistence type="inferred from homology"/>
<dbReference type="GO" id="GO:0004190">
    <property type="term" value="F:aspartic-type endopeptidase activity"/>
    <property type="evidence" value="ECO:0007669"/>
    <property type="project" value="UniProtKB-KW"/>
</dbReference>
<dbReference type="InterPro" id="IPR021109">
    <property type="entry name" value="Peptidase_aspartic_dom_sf"/>
</dbReference>
<dbReference type="SUPFAM" id="SSF50630">
    <property type="entry name" value="Acid proteases"/>
    <property type="match status" value="1"/>
</dbReference>